<accession>X1R8M7</accession>
<gene>
    <name evidence="1" type="ORF">S12H4_16254</name>
</gene>
<organism evidence="1">
    <name type="scientific">marine sediment metagenome</name>
    <dbReference type="NCBI Taxonomy" id="412755"/>
    <lineage>
        <taxon>unclassified sequences</taxon>
        <taxon>metagenomes</taxon>
        <taxon>ecological metagenomes</taxon>
    </lineage>
</organism>
<protein>
    <submittedName>
        <fullName evidence="1">Uncharacterized protein</fullName>
    </submittedName>
</protein>
<evidence type="ECO:0000313" key="1">
    <source>
        <dbReference type="EMBL" id="GAI77087.1"/>
    </source>
</evidence>
<comment type="caution">
    <text evidence="1">The sequence shown here is derived from an EMBL/GenBank/DDBJ whole genome shotgun (WGS) entry which is preliminary data.</text>
</comment>
<sequence>MIEQQSVYHIKDLDSLLGFLREDLYWDLPEASIDDVSFEWTGLDLNLSEDINKKLKGGLIRQLQPFFSTNQPWGIFVVEFTTLEVSI</sequence>
<reference evidence="1" key="1">
    <citation type="journal article" date="2014" name="Front. Microbiol.">
        <title>High frequency of phylogenetically diverse reductive dehalogenase-homologous genes in deep subseafloor sedimentary metagenomes.</title>
        <authorList>
            <person name="Kawai M."/>
            <person name="Futagami T."/>
            <person name="Toyoda A."/>
            <person name="Takaki Y."/>
            <person name="Nishi S."/>
            <person name="Hori S."/>
            <person name="Arai W."/>
            <person name="Tsubouchi T."/>
            <person name="Morono Y."/>
            <person name="Uchiyama I."/>
            <person name="Ito T."/>
            <person name="Fujiyama A."/>
            <person name="Inagaki F."/>
            <person name="Takami H."/>
        </authorList>
    </citation>
    <scope>NUCLEOTIDE SEQUENCE</scope>
    <source>
        <strain evidence="1">Expedition CK06-06</strain>
    </source>
</reference>
<dbReference type="AlphaFoldDB" id="X1R8M7"/>
<name>X1R8M7_9ZZZZ</name>
<proteinExistence type="predicted"/>
<dbReference type="EMBL" id="BARW01007849">
    <property type="protein sequence ID" value="GAI77087.1"/>
    <property type="molecule type" value="Genomic_DNA"/>
</dbReference>